<dbReference type="EMBL" id="JALJOS010000077">
    <property type="protein sequence ID" value="KAK9816370.1"/>
    <property type="molecule type" value="Genomic_DNA"/>
</dbReference>
<evidence type="ECO:0000256" key="1">
    <source>
        <dbReference type="SAM" id="MobiDB-lite"/>
    </source>
</evidence>
<feature type="region of interest" description="Disordered" evidence="1">
    <location>
        <begin position="556"/>
        <end position="600"/>
    </location>
</feature>
<feature type="domain" description="PPM-type phosphatase" evidence="2">
    <location>
        <begin position="85"/>
        <end position="348"/>
    </location>
</feature>
<evidence type="ECO:0000259" key="2">
    <source>
        <dbReference type="PROSITE" id="PS51746"/>
    </source>
</evidence>
<dbReference type="SMART" id="SM00332">
    <property type="entry name" value="PP2Cc"/>
    <property type="match status" value="1"/>
</dbReference>
<sequence length="695" mass="73746">MTDVTNDVGPHGSETATAAHKGGRLLPRCEVGIAQTSVKSEDTVFAHAHNSFFDCGAVASKAYSMKSLSTVREVSDSAADLASPDVAFAEAKVGGPDAEYGLFAVFDGHNGAAAAQFAVNEIAKAVQERLPYGAVPPETDHARHRRWREQLQTALAAAMVDVDNNFACLGQTAGCTATVMLQYHWLITVASVGDSRASVDCGGGVMQLSVDHRIATNKIERKRLEDLGCVIAPIDASGDGPAVDGAKPGWGPLRVWPGGLCLSRALGDFDVGPSVIPLPHVYQVEVPKTGGRIMLASDGCWDAFDKTSRVAKASRNWAADVCPRRLITLVRQTYGTLRDDISIIVLDVLPDQRQWPDLVKSLKPTASTGCFGGCFGSSSGQSEEKHSVKTFADVDLAVVAGLMPDSAGLHTNNPLHPIVAEMAALHATSSALWSAACEARLKDGRIPSRENLMSALTGEMATTSGAPNMPPDISVRVGGGPTAIRQALARLQDLTTVSPPSTPMTRAQADASQRFQGSVAATPDSYAEQFGHYGREGLAKTSGSANFARKSVDQAAREWDNEVHGGSPKGGVGHALKSALTKTSPRTATQAPNMLSSHNPHAHKAELWGEERMHQPWRQDAMEDFSVRAGSQHENVPSDTQRGNLTAGGRPVQAVPGVSEQHLQPASPDTVHSKQMKMPTQWRDDSAHDSRIPSA</sequence>
<evidence type="ECO:0000313" key="4">
    <source>
        <dbReference type="Proteomes" id="UP001438707"/>
    </source>
</evidence>
<dbReference type="InterPro" id="IPR036457">
    <property type="entry name" value="PPM-type-like_dom_sf"/>
</dbReference>
<dbReference type="Gene3D" id="3.60.40.10">
    <property type="entry name" value="PPM-type phosphatase domain"/>
    <property type="match status" value="1"/>
</dbReference>
<dbReference type="PANTHER" id="PTHR47992">
    <property type="entry name" value="PROTEIN PHOSPHATASE"/>
    <property type="match status" value="1"/>
</dbReference>
<dbReference type="Proteomes" id="UP001438707">
    <property type="component" value="Unassembled WGS sequence"/>
</dbReference>
<gene>
    <name evidence="3" type="ORF">WJX74_006737</name>
</gene>
<keyword evidence="4" id="KW-1185">Reference proteome</keyword>
<dbReference type="InterPro" id="IPR001932">
    <property type="entry name" value="PPM-type_phosphatase-like_dom"/>
</dbReference>
<feature type="compositionally biased region" description="Polar residues" evidence="1">
    <location>
        <begin position="632"/>
        <end position="644"/>
    </location>
</feature>
<feature type="region of interest" description="Disordered" evidence="1">
    <location>
        <begin position="1"/>
        <end position="21"/>
    </location>
</feature>
<reference evidence="3 4" key="1">
    <citation type="journal article" date="2024" name="Nat. Commun.">
        <title>Phylogenomics reveals the evolutionary origins of lichenization in chlorophyte algae.</title>
        <authorList>
            <person name="Puginier C."/>
            <person name="Libourel C."/>
            <person name="Otte J."/>
            <person name="Skaloud P."/>
            <person name="Haon M."/>
            <person name="Grisel S."/>
            <person name="Petersen M."/>
            <person name="Berrin J.G."/>
            <person name="Delaux P.M."/>
            <person name="Dal Grande F."/>
            <person name="Keller J."/>
        </authorList>
    </citation>
    <scope>NUCLEOTIDE SEQUENCE [LARGE SCALE GENOMIC DNA]</scope>
    <source>
        <strain evidence="3 4">SAG 2145</strain>
    </source>
</reference>
<dbReference type="AlphaFoldDB" id="A0AAW1Q322"/>
<feature type="region of interest" description="Disordered" evidence="1">
    <location>
        <begin position="628"/>
        <end position="695"/>
    </location>
</feature>
<name>A0AAW1Q322_9CHLO</name>
<dbReference type="SUPFAM" id="SSF81606">
    <property type="entry name" value="PP2C-like"/>
    <property type="match status" value="1"/>
</dbReference>
<evidence type="ECO:0000313" key="3">
    <source>
        <dbReference type="EMBL" id="KAK9816370.1"/>
    </source>
</evidence>
<organism evidence="3 4">
    <name type="scientific">Apatococcus lobatus</name>
    <dbReference type="NCBI Taxonomy" id="904363"/>
    <lineage>
        <taxon>Eukaryota</taxon>
        <taxon>Viridiplantae</taxon>
        <taxon>Chlorophyta</taxon>
        <taxon>core chlorophytes</taxon>
        <taxon>Trebouxiophyceae</taxon>
        <taxon>Chlorellales</taxon>
        <taxon>Chlorellaceae</taxon>
        <taxon>Apatococcus</taxon>
    </lineage>
</organism>
<dbReference type="GO" id="GO:0004722">
    <property type="term" value="F:protein serine/threonine phosphatase activity"/>
    <property type="evidence" value="ECO:0007669"/>
    <property type="project" value="InterPro"/>
</dbReference>
<dbReference type="CDD" id="cd00143">
    <property type="entry name" value="PP2Cc"/>
    <property type="match status" value="1"/>
</dbReference>
<dbReference type="Pfam" id="PF00481">
    <property type="entry name" value="PP2C"/>
    <property type="match status" value="1"/>
</dbReference>
<protein>
    <recommendedName>
        <fullName evidence="2">PPM-type phosphatase domain-containing protein</fullName>
    </recommendedName>
</protein>
<accession>A0AAW1Q322</accession>
<comment type="caution">
    <text evidence="3">The sequence shown here is derived from an EMBL/GenBank/DDBJ whole genome shotgun (WGS) entry which is preliminary data.</text>
</comment>
<proteinExistence type="predicted"/>
<feature type="compositionally biased region" description="Polar residues" evidence="1">
    <location>
        <begin position="580"/>
        <end position="599"/>
    </location>
</feature>
<feature type="compositionally biased region" description="Basic and acidic residues" evidence="1">
    <location>
        <begin position="682"/>
        <end position="695"/>
    </location>
</feature>
<dbReference type="InterPro" id="IPR015655">
    <property type="entry name" value="PP2C"/>
</dbReference>
<dbReference type="PROSITE" id="PS51746">
    <property type="entry name" value="PPM_2"/>
    <property type="match status" value="1"/>
</dbReference>